<dbReference type="Proteomes" id="UP001652626">
    <property type="component" value="Chromosome 20"/>
</dbReference>
<dbReference type="AlphaFoldDB" id="A0A8B8INP1"/>
<evidence type="ECO:0000256" key="1">
    <source>
        <dbReference type="SAM" id="MobiDB-lite"/>
    </source>
</evidence>
<gene>
    <name evidence="4" type="primary">LOC113401676</name>
</gene>
<organism evidence="3 4">
    <name type="scientific">Vanessa tameamea</name>
    <name type="common">Kamehameha butterfly</name>
    <dbReference type="NCBI Taxonomy" id="334116"/>
    <lineage>
        <taxon>Eukaryota</taxon>
        <taxon>Metazoa</taxon>
        <taxon>Ecdysozoa</taxon>
        <taxon>Arthropoda</taxon>
        <taxon>Hexapoda</taxon>
        <taxon>Insecta</taxon>
        <taxon>Pterygota</taxon>
        <taxon>Neoptera</taxon>
        <taxon>Endopterygota</taxon>
        <taxon>Lepidoptera</taxon>
        <taxon>Glossata</taxon>
        <taxon>Ditrysia</taxon>
        <taxon>Papilionoidea</taxon>
        <taxon>Nymphalidae</taxon>
        <taxon>Nymphalinae</taxon>
        <taxon>Vanessa</taxon>
    </lineage>
</organism>
<dbReference type="GeneID" id="113401676"/>
<feature type="compositionally biased region" description="Basic residues" evidence="1">
    <location>
        <begin position="85"/>
        <end position="102"/>
    </location>
</feature>
<proteinExistence type="predicted"/>
<feature type="region of interest" description="Disordered" evidence="1">
    <location>
        <begin position="67"/>
        <end position="126"/>
    </location>
</feature>
<feature type="region of interest" description="Disordered" evidence="1">
    <location>
        <begin position="191"/>
        <end position="213"/>
    </location>
</feature>
<feature type="signal peptide" evidence="2">
    <location>
        <begin position="1"/>
        <end position="23"/>
    </location>
</feature>
<sequence length="380" mass="43705">MQITDAFCYLLFTITITSSCVNGEDRTHEVSDGKTERRLSKRDAAIFIDNFPIEPIYKHRPKVIYRRISKQRYKSPKPKYGPPHNRYRSKPRKPIKKYRGPVKPKYGPPSYKRRPAKLKYGPPKPNKFKTIYGPPKKSPQNSYFTQEPAGFGEPPTELMVDYQSVNQNFGEPPTDSYGSPLDSSIINPFVPENLPPPSGFSDTSSSDNLDNNFGQDFSSWHNFQSDQNFDNNVAYSKKTPSFTGPQTFDLTDEDFNLNSYSNIYKHSKDFADQDPFERKKKPLYKKEYFKIKTRRPKPTESDREDEVLVGGRYAEPPARIVPKHRVSYSANFDDDDFMPFKGFIDPDIAISATMSPYVNYKHSNVAFSPQNLNDAFSIVN</sequence>
<accession>A0A8B8INP1</accession>
<evidence type="ECO:0000256" key="2">
    <source>
        <dbReference type="SAM" id="SignalP"/>
    </source>
</evidence>
<feature type="chain" id="PRO_5046214284" evidence="2">
    <location>
        <begin position="24"/>
        <end position="380"/>
    </location>
</feature>
<keyword evidence="3" id="KW-1185">Reference proteome</keyword>
<evidence type="ECO:0000313" key="4">
    <source>
        <dbReference type="RefSeq" id="XP_026497466.2"/>
    </source>
</evidence>
<dbReference type="RefSeq" id="XP_026497466.2">
    <property type="nucleotide sequence ID" value="XM_026641681.2"/>
</dbReference>
<feature type="compositionally biased region" description="Low complexity" evidence="1">
    <location>
        <begin position="201"/>
        <end position="212"/>
    </location>
</feature>
<protein>
    <submittedName>
        <fullName evidence="4">Uncharacterized protein LOC113401676</fullName>
    </submittedName>
</protein>
<feature type="compositionally biased region" description="Basic residues" evidence="1">
    <location>
        <begin position="67"/>
        <end position="77"/>
    </location>
</feature>
<evidence type="ECO:0000313" key="3">
    <source>
        <dbReference type="Proteomes" id="UP001652626"/>
    </source>
</evidence>
<dbReference type="OrthoDB" id="7167967at2759"/>
<name>A0A8B8INP1_VANTA</name>
<dbReference type="OMA" id="PYVNYKH"/>
<reference evidence="4" key="1">
    <citation type="submission" date="2025-08" db="UniProtKB">
        <authorList>
            <consortium name="RefSeq"/>
        </authorList>
    </citation>
    <scope>IDENTIFICATION</scope>
    <source>
        <tissue evidence="4">Whole body</tissue>
    </source>
</reference>
<keyword evidence="2" id="KW-0732">Signal</keyword>